<organism evidence="2 3">
    <name type="scientific">Alternaria panax</name>
    <dbReference type="NCBI Taxonomy" id="48097"/>
    <lineage>
        <taxon>Eukaryota</taxon>
        <taxon>Fungi</taxon>
        <taxon>Dikarya</taxon>
        <taxon>Ascomycota</taxon>
        <taxon>Pezizomycotina</taxon>
        <taxon>Dothideomycetes</taxon>
        <taxon>Pleosporomycetidae</taxon>
        <taxon>Pleosporales</taxon>
        <taxon>Pleosporineae</taxon>
        <taxon>Pleosporaceae</taxon>
        <taxon>Alternaria</taxon>
        <taxon>Alternaria sect. Panax</taxon>
    </lineage>
</organism>
<name>A0AAD4IJM6_9PLEO</name>
<evidence type="ECO:0000313" key="2">
    <source>
        <dbReference type="EMBL" id="KAG9195586.1"/>
    </source>
</evidence>
<reference evidence="2" key="1">
    <citation type="submission" date="2021-07" db="EMBL/GenBank/DDBJ databases">
        <title>Genome Resource of American Ginseng Black Spot Pathogen Alternaria panax.</title>
        <authorList>
            <person name="Qiu C."/>
            <person name="Wang W."/>
            <person name="Liu Z."/>
        </authorList>
    </citation>
    <scope>NUCLEOTIDE SEQUENCE</scope>
    <source>
        <strain evidence="2">BNCC115425</strain>
    </source>
</reference>
<keyword evidence="3" id="KW-1185">Reference proteome</keyword>
<sequence>MSTTMNFTALQVLKLKSATLIASSDTSLKAASTSITKVEKKVVKIDTAVAKLDHDVVKLQGSQNNLKATIEFPKLVADASALEQALSKIRVLEFRMKQEMEEKMRYQKKFNEAALEALRAKKENKSLTKTVAAQSLAISDIRSEVELYFTESTEGYERREASHEAYAAELECLLQVV</sequence>
<proteinExistence type="predicted"/>
<dbReference type="EMBL" id="JAANER010000001">
    <property type="protein sequence ID" value="KAG9195586.1"/>
    <property type="molecule type" value="Genomic_DNA"/>
</dbReference>
<evidence type="ECO:0000313" key="3">
    <source>
        <dbReference type="Proteomes" id="UP001199106"/>
    </source>
</evidence>
<protein>
    <submittedName>
        <fullName evidence="2">Uncharacterized protein</fullName>
    </submittedName>
</protein>
<dbReference type="AlphaFoldDB" id="A0AAD4IJM6"/>
<feature type="coiled-coil region" evidence="1">
    <location>
        <begin position="82"/>
        <end position="116"/>
    </location>
</feature>
<dbReference type="Proteomes" id="UP001199106">
    <property type="component" value="Unassembled WGS sequence"/>
</dbReference>
<gene>
    <name evidence="2" type="ORF">G6011_00707</name>
</gene>
<accession>A0AAD4IJM6</accession>
<evidence type="ECO:0000256" key="1">
    <source>
        <dbReference type="SAM" id="Coils"/>
    </source>
</evidence>
<keyword evidence="1" id="KW-0175">Coiled coil</keyword>
<comment type="caution">
    <text evidence="2">The sequence shown here is derived from an EMBL/GenBank/DDBJ whole genome shotgun (WGS) entry which is preliminary data.</text>
</comment>